<dbReference type="InterPro" id="IPR000182">
    <property type="entry name" value="GNAT_dom"/>
</dbReference>
<accession>A0AAC9WGZ7</accession>
<keyword evidence="3" id="KW-0808">Transferase</keyword>
<evidence type="ECO:0000259" key="1">
    <source>
        <dbReference type="PROSITE" id="PS51186"/>
    </source>
</evidence>
<dbReference type="Pfam" id="PF13302">
    <property type="entry name" value="Acetyltransf_3"/>
    <property type="match status" value="1"/>
</dbReference>
<dbReference type="PANTHER" id="PTHR43792">
    <property type="entry name" value="GNAT FAMILY, PUTATIVE (AFU_ORTHOLOGUE AFUA_3G00765)-RELATED-RELATED"/>
    <property type="match status" value="1"/>
</dbReference>
<reference evidence="3 5" key="2">
    <citation type="submission" date="2017-03" db="EMBL/GenBank/DDBJ databases">
        <title>Complete sequence of Clostridium formicaceticum DSM 92.</title>
        <authorList>
            <person name="Poehlein A."/>
            <person name="Karl M."/>
            <person name="Bengelsdorf F.R."/>
            <person name="Duerre P."/>
            <person name="Daniel R."/>
        </authorList>
    </citation>
    <scope>NUCLEOTIDE SEQUENCE [LARGE SCALE GENOMIC DNA]</scope>
    <source>
        <strain evidence="3 5">DSM 92</strain>
    </source>
</reference>
<protein>
    <submittedName>
        <fullName evidence="3">Ribosomal N-acetyltransferase YdaF</fullName>
        <ecNumber evidence="3">2.3.1.-</ecNumber>
    </submittedName>
</protein>
<evidence type="ECO:0000313" key="3">
    <source>
        <dbReference type="EMBL" id="ARE87180.1"/>
    </source>
</evidence>
<dbReference type="AlphaFoldDB" id="A0AAC9WGZ7"/>
<reference evidence="2 4" key="1">
    <citation type="submission" date="2016-10" db="EMBL/GenBank/DDBJ databases">
        <title>Complete Genome Sequence of Acetogen Clostridium formicoaceticum ATCC 27076.</title>
        <authorList>
            <person name="Bao T."/>
            <person name="Cheng C."/>
            <person name="Zhao J."/>
            <person name="Yang S.-T."/>
            <person name="Wang J."/>
            <person name="Wang M."/>
        </authorList>
    </citation>
    <scope>NUCLEOTIDE SEQUENCE [LARGE SCALE GENOMIC DNA]</scope>
    <source>
        <strain evidence="2 4">ATCC 27076</strain>
    </source>
</reference>
<dbReference type="Proteomes" id="UP000177894">
    <property type="component" value="Chromosome"/>
</dbReference>
<dbReference type="EMBL" id="CP020559">
    <property type="protein sequence ID" value="ARE87180.1"/>
    <property type="molecule type" value="Genomic_DNA"/>
</dbReference>
<sequence>MVNNKDNEFPILRTERLILRKLTEEDASSLFKYWSDNEVTRYMNINTFTNTCEARNMINLLNILFEKKQAIRWGIYSKTLECLIGTCGYNSGLKQEEYIGEIGYELGSHYWGKGFMAEALNAILDYGFKDLNLNRIEAYVMLENEKSINLLEKLYFQKEGILREHGCYKNGFWDEYIFSLLKRDRS</sequence>
<dbReference type="PROSITE" id="PS51186">
    <property type="entry name" value="GNAT"/>
    <property type="match status" value="1"/>
</dbReference>
<dbReference type="PANTHER" id="PTHR43792:SF9">
    <property type="entry name" value="RIBOSOMAL-PROTEIN-ALANINE ACETYLTRANSFERASE"/>
    <property type="match status" value="1"/>
</dbReference>
<dbReference type="EC" id="2.3.1.-" evidence="3"/>
<gene>
    <name evidence="3" type="primary">ydaF_1</name>
    <name evidence="2" type="ORF">BJL90_13210</name>
    <name evidence="3" type="ORF">CLFO_15680</name>
</gene>
<keyword evidence="3" id="KW-0012">Acyltransferase</keyword>
<dbReference type="GO" id="GO:0005737">
    <property type="term" value="C:cytoplasm"/>
    <property type="evidence" value="ECO:0007669"/>
    <property type="project" value="TreeGrafter"/>
</dbReference>
<dbReference type="EMBL" id="CP017603">
    <property type="protein sequence ID" value="AOY76741.1"/>
    <property type="molecule type" value="Genomic_DNA"/>
</dbReference>
<dbReference type="GO" id="GO:0008999">
    <property type="term" value="F:protein-N-terminal-alanine acetyltransferase activity"/>
    <property type="evidence" value="ECO:0007669"/>
    <property type="project" value="TreeGrafter"/>
</dbReference>
<name>A0AAC9WGZ7_9CLOT</name>
<proteinExistence type="predicted"/>
<evidence type="ECO:0000313" key="5">
    <source>
        <dbReference type="Proteomes" id="UP000192478"/>
    </source>
</evidence>
<dbReference type="InterPro" id="IPR016181">
    <property type="entry name" value="Acyl_CoA_acyltransferase"/>
</dbReference>
<dbReference type="Gene3D" id="3.40.630.30">
    <property type="match status" value="1"/>
</dbReference>
<evidence type="ECO:0000313" key="4">
    <source>
        <dbReference type="Proteomes" id="UP000177894"/>
    </source>
</evidence>
<dbReference type="KEGG" id="cfm:BJL90_13210"/>
<organism evidence="3 5">
    <name type="scientific">Clostridium formicaceticum</name>
    <dbReference type="NCBI Taxonomy" id="1497"/>
    <lineage>
        <taxon>Bacteria</taxon>
        <taxon>Bacillati</taxon>
        <taxon>Bacillota</taxon>
        <taxon>Clostridia</taxon>
        <taxon>Eubacteriales</taxon>
        <taxon>Clostridiaceae</taxon>
        <taxon>Clostridium</taxon>
    </lineage>
</organism>
<dbReference type="SUPFAM" id="SSF55729">
    <property type="entry name" value="Acyl-CoA N-acyltransferases (Nat)"/>
    <property type="match status" value="1"/>
</dbReference>
<evidence type="ECO:0000313" key="2">
    <source>
        <dbReference type="EMBL" id="AOY76741.1"/>
    </source>
</evidence>
<dbReference type="RefSeq" id="WP_070968851.1">
    <property type="nucleotide sequence ID" value="NZ_CP017603.1"/>
</dbReference>
<feature type="domain" description="N-acetyltransferase" evidence="1">
    <location>
        <begin position="17"/>
        <end position="185"/>
    </location>
</feature>
<keyword evidence="4" id="KW-1185">Reference proteome</keyword>
<dbReference type="InterPro" id="IPR051531">
    <property type="entry name" value="N-acetyltransferase"/>
</dbReference>
<dbReference type="Proteomes" id="UP000192478">
    <property type="component" value="Chromosome"/>
</dbReference>